<organism evidence="1">
    <name type="scientific">Podoviridae sp. ct8Lf7</name>
    <dbReference type="NCBI Taxonomy" id="2827723"/>
    <lineage>
        <taxon>Viruses</taxon>
        <taxon>Duplodnaviria</taxon>
        <taxon>Heunggongvirae</taxon>
        <taxon>Uroviricota</taxon>
        <taxon>Caudoviricetes</taxon>
    </lineage>
</organism>
<sequence length="50" mass="6040">MYLSLSQNIDQTYKRICCCHLPNIPCPPLCRKFLIDYKVYTKVHYYQLLV</sequence>
<reference evidence="1" key="1">
    <citation type="journal article" date="2021" name="Proc. Natl. Acad. Sci. U.S.A.">
        <title>A Catalog of Tens of Thousands of Viruses from Human Metagenomes Reveals Hidden Associations with Chronic Diseases.</title>
        <authorList>
            <person name="Tisza M.J."/>
            <person name="Buck C.B."/>
        </authorList>
    </citation>
    <scope>NUCLEOTIDE SEQUENCE</scope>
    <source>
        <strain evidence="1">Ct8Lf7</strain>
    </source>
</reference>
<proteinExistence type="predicted"/>
<dbReference type="EMBL" id="BK032511">
    <property type="protein sequence ID" value="DAF44390.1"/>
    <property type="molecule type" value="Genomic_DNA"/>
</dbReference>
<evidence type="ECO:0000313" key="1">
    <source>
        <dbReference type="EMBL" id="DAF44390.1"/>
    </source>
</evidence>
<name>A0A8S5S077_9CAUD</name>
<accession>A0A8S5S077</accession>
<protein>
    <submittedName>
        <fullName evidence="1">Mastadenovirus early E4 13 kDa protein</fullName>
    </submittedName>
</protein>